<evidence type="ECO:0000256" key="3">
    <source>
        <dbReference type="ARBA" id="ARBA00022777"/>
    </source>
</evidence>
<dbReference type="SMART" id="SM00220">
    <property type="entry name" value="S_TKc"/>
    <property type="match status" value="1"/>
</dbReference>
<evidence type="ECO:0000313" key="8">
    <source>
        <dbReference type="EMBL" id="AUX47525.1"/>
    </source>
</evidence>
<dbReference type="CDD" id="cd14014">
    <property type="entry name" value="STKc_PknB_like"/>
    <property type="match status" value="1"/>
</dbReference>
<feature type="binding site" evidence="5">
    <location>
        <position position="103"/>
    </location>
    <ligand>
        <name>ATP</name>
        <dbReference type="ChEBI" id="CHEBI:30616"/>
    </ligand>
</feature>
<dbReference type="InterPro" id="IPR017441">
    <property type="entry name" value="Protein_kinase_ATP_BS"/>
</dbReference>
<dbReference type="PROSITE" id="PS50011">
    <property type="entry name" value="PROTEIN_KINASE_DOM"/>
    <property type="match status" value="1"/>
</dbReference>
<name>A0A2L0F7G9_SORCE</name>
<dbReference type="Gene3D" id="3.30.200.20">
    <property type="entry name" value="Phosphorylase Kinase, domain 1"/>
    <property type="match status" value="1"/>
</dbReference>
<keyword evidence="1 8" id="KW-0808">Transferase</keyword>
<evidence type="ECO:0000256" key="6">
    <source>
        <dbReference type="SAM" id="Phobius"/>
    </source>
</evidence>
<dbReference type="GO" id="GO:0005524">
    <property type="term" value="F:ATP binding"/>
    <property type="evidence" value="ECO:0007669"/>
    <property type="project" value="UniProtKB-UniRule"/>
</dbReference>
<dbReference type="InterPro" id="IPR008271">
    <property type="entry name" value="Ser/Thr_kinase_AS"/>
</dbReference>
<feature type="transmembrane region" description="Helical" evidence="6">
    <location>
        <begin position="392"/>
        <end position="413"/>
    </location>
</feature>
<evidence type="ECO:0000256" key="4">
    <source>
        <dbReference type="ARBA" id="ARBA00022840"/>
    </source>
</evidence>
<dbReference type="EMBL" id="CP012673">
    <property type="protein sequence ID" value="AUX47525.1"/>
    <property type="molecule type" value="Genomic_DNA"/>
</dbReference>
<dbReference type="Gene3D" id="1.10.510.10">
    <property type="entry name" value="Transferase(Phosphotransferase) domain 1"/>
    <property type="match status" value="1"/>
</dbReference>
<accession>A0A2L0F7G9</accession>
<evidence type="ECO:0000259" key="7">
    <source>
        <dbReference type="PROSITE" id="PS50011"/>
    </source>
</evidence>
<dbReference type="EC" id="2.7.11.1" evidence="8"/>
<dbReference type="InterPro" id="IPR000719">
    <property type="entry name" value="Prot_kinase_dom"/>
</dbReference>
<evidence type="ECO:0000256" key="2">
    <source>
        <dbReference type="ARBA" id="ARBA00022741"/>
    </source>
</evidence>
<keyword evidence="6" id="KW-1133">Transmembrane helix</keyword>
<evidence type="ECO:0000256" key="1">
    <source>
        <dbReference type="ARBA" id="ARBA00022679"/>
    </source>
</evidence>
<protein>
    <submittedName>
        <fullName evidence="8">Protein kinase</fullName>
        <ecNumber evidence="8">2.7.11.1</ecNumber>
    </submittedName>
</protein>
<dbReference type="AlphaFoldDB" id="A0A2L0F7G9"/>
<dbReference type="PROSITE" id="PS00108">
    <property type="entry name" value="PROTEIN_KINASE_ST"/>
    <property type="match status" value="1"/>
</dbReference>
<keyword evidence="4 5" id="KW-0067">ATP-binding</keyword>
<evidence type="ECO:0000256" key="5">
    <source>
        <dbReference type="PROSITE-ProRule" id="PRU10141"/>
    </source>
</evidence>
<evidence type="ECO:0000313" key="9">
    <source>
        <dbReference type="Proteomes" id="UP000238348"/>
    </source>
</evidence>
<dbReference type="PANTHER" id="PTHR43289">
    <property type="entry name" value="MITOGEN-ACTIVATED PROTEIN KINASE KINASE KINASE 20-RELATED"/>
    <property type="match status" value="1"/>
</dbReference>
<keyword evidence="6" id="KW-0472">Membrane</keyword>
<dbReference type="Pfam" id="PF00069">
    <property type="entry name" value="Pkinase"/>
    <property type="match status" value="1"/>
</dbReference>
<dbReference type="SUPFAM" id="SSF56112">
    <property type="entry name" value="Protein kinase-like (PK-like)"/>
    <property type="match status" value="1"/>
</dbReference>
<dbReference type="PANTHER" id="PTHR43289:SF6">
    <property type="entry name" value="SERINE_THREONINE-PROTEIN KINASE NEKL-3"/>
    <property type="match status" value="1"/>
</dbReference>
<dbReference type="GO" id="GO:0004674">
    <property type="term" value="F:protein serine/threonine kinase activity"/>
    <property type="evidence" value="ECO:0007669"/>
    <property type="project" value="UniProtKB-EC"/>
</dbReference>
<feature type="domain" description="Protein kinase" evidence="7">
    <location>
        <begin position="74"/>
        <end position="350"/>
    </location>
</feature>
<dbReference type="PROSITE" id="PS00107">
    <property type="entry name" value="PROTEIN_KINASE_ATP"/>
    <property type="match status" value="1"/>
</dbReference>
<dbReference type="Proteomes" id="UP000238348">
    <property type="component" value="Chromosome"/>
</dbReference>
<keyword evidence="6" id="KW-0812">Transmembrane</keyword>
<organism evidence="8 9">
    <name type="scientific">Sorangium cellulosum</name>
    <name type="common">Polyangium cellulosum</name>
    <dbReference type="NCBI Taxonomy" id="56"/>
    <lineage>
        <taxon>Bacteria</taxon>
        <taxon>Pseudomonadati</taxon>
        <taxon>Myxococcota</taxon>
        <taxon>Polyangia</taxon>
        <taxon>Polyangiales</taxon>
        <taxon>Polyangiaceae</taxon>
        <taxon>Sorangium</taxon>
    </lineage>
</organism>
<gene>
    <name evidence="8" type="ORF">SOCE26_090460</name>
</gene>
<proteinExistence type="predicted"/>
<dbReference type="InterPro" id="IPR011009">
    <property type="entry name" value="Kinase-like_dom_sf"/>
</dbReference>
<reference evidence="8 9" key="1">
    <citation type="submission" date="2015-09" db="EMBL/GenBank/DDBJ databases">
        <title>Sorangium comparison.</title>
        <authorList>
            <person name="Zaburannyi N."/>
            <person name="Bunk B."/>
            <person name="Overmann J."/>
            <person name="Mueller R."/>
        </authorList>
    </citation>
    <scope>NUCLEOTIDE SEQUENCE [LARGE SCALE GENOMIC DNA]</scope>
    <source>
        <strain evidence="8 9">So ce26</strain>
    </source>
</reference>
<sequence>MPGILPPKGRSSTDDVTVPMLGKQRDASVVELSSSALGEEIETTARPWSDDAPTLVRSDDKAPALIGSLISERYRVHELIGQGGMGAVYRGEQVHLRKQVAIKVLQPSARNLPQIVARFEREAIAGAHIQHPNVVSASDFGQLADRSHFLVLEYVEGTPLQDVIASAPLPARRALHIARQIASALEAVHAKGIVHRDVKPQNILLGARDQVKLIDFGLAKVNVELLSTESREAARKGQDLTAADQVLGTLRYLAPEAVRGMDAVDARADLYALGIILYEMLSGRSPFDASDGQSSFRQRLLEDAPPLRQRAPGLGIRPEVEAIVMRLVQRDPIQRYPTATSVIAAIDGAIAAMEGAPRQLEPTVAMHPGAPGHRTSATSLASRWTSPAMRPWLIASIVVSLSLSVALLIAILLS</sequence>
<keyword evidence="3 8" id="KW-0418">Kinase</keyword>
<keyword evidence="2 5" id="KW-0547">Nucleotide-binding</keyword>